<evidence type="ECO:0000313" key="1">
    <source>
        <dbReference type="EMBL" id="KAJ1160400.1"/>
    </source>
</evidence>
<evidence type="ECO:0000313" key="2">
    <source>
        <dbReference type="Proteomes" id="UP001066276"/>
    </source>
</evidence>
<protein>
    <submittedName>
        <fullName evidence="1">Uncharacterized protein</fullName>
    </submittedName>
</protein>
<reference evidence="1" key="1">
    <citation type="journal article" date="2022" name="bioRxiv">
        <title>Sequencing and chromosome-scale assembly of the giantPleurodeles waltlgenome.</title>
        <authorList>
            <person name="Brown T."/>
            <person name="Elewa A."/>
            <person name="Iarovenko S."/>
            <person name="Subramanian E."/>
            <person name="Araus A.J."/>
            <person name="Petzold A."/>
            <person name="Susuki M."/>
            <person name="Suzuki K.-i.T."/>
            <person name="Hayashi T."/>
            <person name="Toyoda A."/>
            <person name="Oliveira C."/>
            <person name="Osipova E."/>
            <person name="Leigh N.D."/>
            <person name="Simon A."/>
            <person name="Yun M.H."/>
        </authorList>
    </citation>
    <scope>NUCLEOTIDE SEQUENCE</scope>
    <source>
        <strain evidence="1">20211129_DDA</strain>
        <tissue evidence="1">Liver</tissue>
    </source>
</reference>
<accession>A0AAV7SAU3</accession>
<dbReference type="EMBL" id="JANPWB010000008">
    <property type="protein sequence ID" value="KAJ1160400.1"/>
    <property type="molecule type" value="Genomic_DNA"/>
</dbReference>
<sequence>MGMARLKWLKVRMRTILHVHKRINRRRTIVDSALEMSESAHAYNATHAHKVPADCHGRDPDTYGTGEQVKSKKMTKLLLRMRKVLRMRISSTCAATAAWLLNRPSPADPRISRCKG</sequence>
<proteinExistence type="predicted"/>
<dbReference type="Proteomes" id="UP001066276">
    <property type="component" value="Chromosome 4_2"/>
</dbReference>
<comment type="caution">
    <text evidence="1">The sequence shown here is derived from an EMBL/GenBank/DDBJ whole genome shotgun (WGS) entry which is preliminary data.</text>
</comment>
<keyword evidence="2" id="KW-1185">Reference proteome</keyword>
<dbReference type="AlphaFoldDB" id="A0AAV7SAU3"/>
<gene>
    <name evidence="1" type="ORF">NDU88_000902</name>
</gene>
<name>A0AAV7SAU3_PLEWA</name>
<organism evidence="1 2">
    <name type="scientific">Pleurodeles waltl</name>
    <name type="common">Iberian ribbed newt</name>
    <dbReference type="NCBI Taxonomy" id="8319"/>
    <lineage>
        <taxon>Eukaryota</taxon>
        <taxon>Metazoa</taxon>
        <taxon>Chordata</taxon>
        <taxon>Craniata</taxon>
        <taxon>Vertebrata</taxon>
        <taxon>Euteleostomi</taxon>
        <taxon>Amphibia</taxon>
        <taxon>Batrachia</taxon>
        <taxon>Caudata</taxon>
        <taxon>Salamandroidea</taxon>
        <taxon>Salamandridae</taxon>
        <taxon>Pleurodelinae</taxon>
        <taxon>Pleurodeles</taxon>
    </lineage>
</organism>